<dbReference type="EMBL" id="LKET01000043">
    <property type="protein sequence ID" value="KPU43078.1"/>
    <property type="molecule type" value="Genomic_DNA"/>
</dbReference>
<proteinExistence type="predicted"/>
<dbReference type="InterPro" id="IPR052549">
    <property type="entry name" value="SpmB"/>
</dbReference>
<name>A0A0P8Y8L6_9CLOT</name>
<feature type="transmembrane region" description="Helical" evidence="1">
    <location>
        <begin position="45"/>
        <end position="63"/>
    </location>
</feature>
<keyword evidence="1" id="KW-0472">Membrane</keyword>
<feature type="transmembrane region" description="Helical" evidence="1">
    <location>
        <begin position="7"/>
        <end position="25"/>
    </location>
</feature>
<dbReference type="AlphaFoldDB" id="A0A0P8Y8L6"/>
<sequence length="178" mass="19026">MAAIIKQFTIYTVPFIILGVLIFGYLKGVKLYEVFVEGAMEGFNISIKILPYLVTMLFAIAILRESGALNLITAACAPALKLLGIPPEVLPLVLMKPMSGSGSLGITAEIIQKYGPDSLIGRIASTMMGSTETIFYTMAVYYGAIGIKKMRHTLISAILAHGAGVIASCIICRMVFGS</sequence>
<dbReference type="PATRIC" id="fig|36849.3.peg.3523"/>
<gene>
    <name evidence="3" type="primary">spmB</name>
    <name evidence="3" type="ORF">OXPF_33280</name>
</gene>
<keyword evidence="1" id="KW-0812">Transmembrane</keyword>
<organism evidence="3 4">
    <name type="scientific">Oxobacter pfennigii</name>
    <dbReference type="NCBI Taxonomy" id="36849"/>
    <lineage>
        <taxon>Bacteria</taxon>
        <taxon>Bacillati</taxon>
        <taxon>Bacillota</taxon>
        <taxon>Clostridia</taxon>
        <taxon>Eubacteriales</taxon>
        <taxon>Clostridiaceae</taxon>
        <taxon>Oxobacter</taxon>
    </lineage>
</organism>
<dbReference type="PANTHER" id="PTHR35793:SF2">
    <property type="entry name" value="INNER MEMBRANE PROTEIN YJIG"/>
    <property type="match status" value="1"/>
</dbReference>
<dbReference type="Proteomes" id="UP000050326">
    <property type="component" value="Unassembled WGS sequence"/>
</dbReference>
<accession>A0A0P8Y8L6</accession>
<dbReference type="RefSeq" id="WP_054876324.1">
    <property type="nucleotide sequence ID" value="NZ_LKET01000043.1"/>
</dbReference>
<evidence type="ECO:0000256" key="1">
    <source>
        <dbReference type="SAM" id="Phobius"/>
    </source>
</evidence>
<dbReference type="Pfam" id="PF07670">
    <property type="entry name" value="Gate"/>
    <property type="match status" value="1"/>
</dbReference>
<comment type="caution">
    <text evidence="3">The sequence shown here is derived from an EMBL/GenBank/DDBJ whole genome shotgun (WGS) entry which is preliminary data.</text>
</comment>
<dbReference type="OrthoDB" id="9805623at2"/>
<dbReference type="GO" id="GO:0005886">
    <property type="term" value="C:plasma membrane"/>
    <property type="evidence" value="ECO:0007669"/>
    <property type="project" value="TreeGrafter"/>
</dbReference>
<keyword evidence="1" id="KW-1133">Transmembrane helix</keyword>
<evidence type="ECO:0000313" key="4">
    <source>
        <dbReference type="Proteomes" id="UP000050326"/>
    </source>
</evidence>
<evidence type="ECO:0000313" key="3">
    <source>
        <dbReference type="EMBL" id="KPU43078.1"/>
    </source>
</evidence>
<dbReference type="PANTHER" id="PTHR35793">
    <property type="entry name" value="INNER MEMBRANE PROTEIN YJIG"/>
    <property type="match status" value="1"/>
</dbReference>
<evidence type="ECO:0000259" key="2">
    <source>
        <dbReference type="Pfam" id="PF07670"/>
    </source>
</evidence>
<dbReference type="InterPro" id="IPR011642">
    <property type="entry name" value="Gate_dom"/>
</dbReference>
<protein>
    <submittedName>
        <fullName evidence="3">Spore maturation protein B</fullName>
    </submittedName>
</protein>
<reference evidence="3 4" key="1">
    <citation type="submission" date="2015-09" db="EMBL/GenBank/DDBJ databases">
        <title>Genome sequence of Oxobacter pfennigii DSM 3222.</title>
        <authorList>
            <person name="Poehlein A."/>
            <person name="Bengelsdorf F.R."/>
            <person name="Schiel-Bengelsdorf B."/>
            <person name="Duerre P."/>
            <person name="Daniel R."/>
        </authorList>
    </citation>
    <scope>NUCLEOTIDE SEQUENCE [LARGE SCALE GENOMIC DNA]</scope>
    <source>
        <strain evidence="3 4">DSM 3222</strain>
    </source>
</reference>
<feature type="transmembrane region" description="Helical" evidence="1">
    <location>
        <begin position="154"/>
        <end position="176"/>
    </location>
</feature>
<dbReference type="STRING" id="36849.OXPF_33280"/>
<keyword evidence="4" id="KW-1185">Reference proteome</keyword>
<feature type="domain" description="Nucleoside transporter/FeoB GTPase Gate" evidence="2">
    <location>
        <begin position="47"/>
        <end position="148"/>
    </location>
</feature>